<dbReference type="InterPro" id="IPR003481">
    <property type="entry name" value="FliD_N"/>
</dbReference>
<dbReference type="PANTHER" id="PTHR30288:SF0">
    <property type="entry name" value="FLAGELLAR HOOK-ASSOCIATED PROTEIN 2"/>
    <property type="match status" value="1"/>
</dbReference>
<dbReference type="PANTHER" id="PTHR30288">
    <property type="entry name" value="FLAGELLAR CAP/ASSEMBLY PROTEIN FLID"/>
    <property type="match status" value="1"/>
</dbReference>
<keyword evidence="8" id="KW-0966">Cell projection</keyword>
<reference evidence="8 9" key="1">
    <citation type="submission" date="2019-12" db="EMBL/GenBank/DDBJ databases">
        <title>Genomic-based taxomic classification of the family Erythrobacteraceae.</title>
        <authorList>
            <person name="Xu L."/>
        </authorList>
    </citation>
    <scope>NUCLEOTIDE SEQUENCE [LARGE SCALE GENOMIC DNA]</scope>
    <source>
        <strain evidence="8 9">S36</strain>
    </source>
</reference>
<keyword evidence="3" id="KW-0175">Coiled coil</keyword>
<evidence type="ECO:0000256" key="2">
    <source>
        <dbReference type="ARBA" id="ARBA00011255"/>
    </source>
</evidence>
<evidence type="ECO:0000256" key="5">
    <source>
        <dbReference type="RuleBase" id="RU362066"/>
    </source>
</evidence>
<dbReference type="AlphaFoldDB" id="A0A6I4TUC8"/>
<gene>
    <name evidence="8" type="primary">fliD</name>
    <name evidence="8" type="ORF">GRI97_05535</name>
</gene>
<dbReference type="GO" id="GO:0007155">
    <property type="term" value="P:cell adhesion"/>
    <property type="evidence" value="ECO:0007669"/>
    <property type="project" value="InterPro"/>
</dbReference>
<evidence type="ECO:0000313" key="8">
    <source>
        <dbReference type="EMBL" id="MXO98447.1"/>
    </source>
</evidence>
<dbReference type="EMBL" id="WTYJ01000001">
    <property type="protein sequence ID" value="MXO98447.1"/>
    <property type="molecule type" value="Genomic_DNA"/>
</dbReference>
<dbReference type="InterPro" id="IPR010809">
    <property type="entry name" value="FliD_C"/>
</dbReference>
<dbReference type="Pfam" id="PF07196">
    <property type="entry name" value="Flagellin_IN"/>
    <property type="match status" value="1"/>
</dbReference>
<dbReference type="RefSeq" id="WP_161390089.1">
    <property type="nucleotide sequence ID" value="NZ_JBHSCP010000001.1"/>
</dbReference>
<proteinExistence type="inferred from homology"/>
<sequence>MTTTSATSSIVSALGAGSGVDMTALATNLANAQFQLRNERLTLQSEKVQRQISVASEIKNALSILANSLGDRVRVGDLSSQASVANSSVATASTPAGATGSGSYSLEVLSLARGQTLSSPAVANATTTVGAGSLTLRFGQTSGSGFTEDSSQAAVTIDIAAGATLTDVAAAINAKRSGVTAYVAQTVDGATLVFKGAEGAQSGFIVEATETAGQEGLAAFAWNPSAGGDASRLLAQSADASFMLDGLAMTSKTNVTGQVAPGLVLSLKGTNAGSPTTVAFSSPTATIADAMQDLVTALNEIIGGLNTATDPSTGDLAGDSGARALKRSLASLGTEVIMPNAAAGAPRTLSDLGLSVQRDGTFTLDSARLQATMSRDPDAVSAMFTTGLYGVYATVDKISRNAAKTGDPGTIGGSITRYQKLSTELAKATTKLAEQQETLRAQMVARFAKADTRISQSQSTLSFLQSQIAVWNKSDD</sequence>
<feature type="domain" description="Flagellar hook-associated protein 2 C-terminal" evidence="7">
    <location>
        <begin position="238"/>
        <end position="458"/>
    </location>
</feature>
<feature type="domain" description="Flagellar hook-associated protein 2 N-terminal" evidence="6">
    <location>
        <begin position="18"/>
        <end position="115"/>
    </location>
</feature>
<evidence type="ECO:0000256" key="1">
    <source>
        <dbReference type="ARBA" id="ARBA00009764"/>
    </source>
</evidence>
<dbReference type="GO" id="GO:0071973">
    <property type="term" value="P:bacterial-type flagellum-dependent cell motility"/>
    <property type="evidence" value="ECO:0007669"/>
    <property type="project" value="TreeGrafter"/>
</dbReference>
<dbReference type="InterPro" id="IPR010810">
    <property type="entry name" value="Flagellin_hook_IN_motif"/>
</dbReference>
<dbReference type="Pfam" id="PF07195">
    <property type="entry name" value="FliD_C"/>
    <property type="match status" value="1"/>
</dbReference>
<organism evidence="8 9">
    <name type="scientific">Croceibacterium xixiisoli</name>
    <dbReference type="NCBI Taxonomy" id="1476466"/>
    <lineage>
        <taxon>Bacteria</taxon>
        <taxon>Pseudomonadati</taxon>
        <taxon>Pseudomonadota</taxon>
        <taxon>Alphaproteobacteria</taxon>
        <taxon>Sphingomonadales</taxon>
        <taxon>Erythrobacteraceae</taxon>
        <taxon>Croceibacterium</taxon>
    </lineage>
</organism>
<keyword evidence="4 5" id="KW-0975">Bacterial flagellum</keyword>
<dbReference type="GO" id="GO:0005576">
    <property type="term" value="C:extracellular region"/>
    <property type="evidence" value="ECO:0007669"/>
    <property type="project" value="UniProtKB-SubCell"/>
</dbReference>
<comment type="subunit">
    <text evidence="2 5">Homopentamer.</text>
</comment>
<accession>A0A6I4TUC8</accession>
<evidence type="ECO:0000256" key="3">
    <source>
        <dbReference type="ARBA" id="ARBA00023054"/>
    </source>
</evidence>
<comment type="similarity">
    <text evidence="1 5">Belongs to the FliD family.</text>
</comment>
<evidence type="ECO:0000259" key="7">
    <source>
        <dbReference type="Pfam" id="PF07195"/>
    </source>
</evidence>
<protein>
    <recommendedName>
        <fullName evidence="5">Flagellar hook-associated protein 2</fullName>
        <shortName evidence="5">HAP2</shortName>
    </recommendedName>
    <alternativeName>
        <fullName evidence="5">Flagellar cap protein</fullName>
    </alternativeName>
</protein>
<evidence type="ECO:0000313" key="9">
    <source>
        <dbReference type="Proteomes" id="UP000469430"/>
    </source>
</evidence>
<dbReference type="GO" id="GO:0009424">
    <property type="term" value="C:bacterial-type flagellum hook"/>
    <property type="evidence" value="ECO:0007669"/>
    <property type="project" value="UniProtKB-UniRule"/>
</dbReference>
<name>A0A6I4TUC8_9SPHN</name>
<keyword evidence="9" id="KW-1185">Reference proteome</keyword>
<keyword evidence="8" id="KW-0969">Cilium</keyword>
<comment type="caution">
    <text evidence="8">The sequence shown here is derived from an EMBL/GenBank/DDBJ whole genome shotgun (WGS) entry which is preliminary data.</text>
</comment>
<evidence type="ECO:0000256" key="4">
    <source>
        <dbReference type="ARBA" id="ARBA00023143"/>
    </source>
</evidence>
<dbReference type="Pfam" id="PF02465">
    <property type="entry name" value="FliD_N"/>
    <property type="match status" value="1"/>
</dbReference>
<dbReference type="OrthoDB" id="7388356at2"/>
<dbReference type="Proteomes" id="UP000469430">
    <property type="component" value="Unassembled WGS sequence"/>
</dbReference>
<comment type="function">
    <text evidence="5">Required for morphogenesis and for the elongation of the flagellar filament by facilitating polymerization of the flagellin monomers at the tip of growing filament. Forms a capping structure, which prevents flagellin subunits (transported through the central channel of the flagellum) from leaking out without polymerization at the distal end.</text>
</comment>
<comment type="subcellular location">
    <subcellularLocation>
        <location evidence="5">Secreted</location>
    </subcellularLocation>
    <subcellularLocation>
        <location evidence="5">Bacterial flagellum</location>
    </subcellularLocation>
</comment>
<evidence type="ECO:0000259" key="6">
    <source>
        <dbReference type="Pfam" id="PF02465"/>
    </source>
</evidence>
<dbReference type="GO" id="GO:0009421">
    <property type="term" value="C:bacterial-type flagellum filament cap"/>
    <property type="evidence" value="ECO:0007669"/>
    <property type="project" value="InterPro"/>
</dbReference>
<keyword evidence="8" id="KW-0282">Flagellum</keyword>
<keyword evidence="5" id="KW-0964">Secreted</keyword>
<dbReference type="InterPro" id="IPR040026">
    <property type="entry name" value="FliD"/>
</dbReference>